<dbReference type="Proteomes" id="UP001164653">
    <property type="component" value="Chromosome"/>
</dbReference>
<keyword evidence="4" id="KW-0560">Oxidoreductase</keyword>
<dbReference type="EMBL" id="CP112998">
    <property type="protein sequence ID" value="WAC15022.1"/>
    <property type="molecule type" value="Genomic_DNA"/>
</dbReference>
<evidence type="ECO:0000256" key="1">
    <source>
        <dbReference type="ARBA" id="ARBA00001962"/>
    </source>
</evidence>
<evidence type="ECO:0000259" key="7">
    <source>
        <dbReference type="PROSITE" id="PS51296"/>
    </source>
</evidence>
<dbReference type="Pfam" id="PF00848">
    <property type="entry name" value="Ring_hydroxyl_A"/>
    <property type="match status" value="1"/>
</dbReference>
<evidence type="ECO:0000256" key="2">
    <source>
        <dbReference type="ARBA" id="ARBA00022714"/>
    </source>
</evidence>
<dbReference type="CDD" id="cd03469">
    <property type="entry name" value="Rieske_RO_Alpha_N"/>
    <property type="match status" value="1"/>
</dbReference>
<dbReference type="PROSITE" id="PS51296">
    <property type="entry name" value="RIESKE"/>
    <property type="match status" value="1"/>
</dbReference>
<keyword evidence="2" id="KW-0001">2Fe-2S</keyword>
<protein>
    <submittedName>
        <fullName evidence="8">Aromatic ring-hydroxylating dioxygenase subunit alpha</fullName>
    </submittedName>
</protein>
<evidence type="ECO:0000256" key="4">
    <source>
        <dbReference type="ARBA" id="ARBA00023002"/>
    </source>
</evidence>
<dbReference type="GO" id="GO:0005506">
    <property type="term" value="F:iron ion binding"/>
    <property type="evidence" value="ECO:0007669"/>
    <property type="project" value="InterPro"/>
</dbReference>
<dbReference type="CDD" id="cd08884">
    <property type="entry name" value="RHO_alpha_C_GbcA-like"/>
    <property type="match status" value="1"/>
</dbReference>
<comment type="cofactor">
    <cofactor evidence="1">
        <name>Fe cation</name>
        <dbReference type="ChEBI" id="CHEBI:24875"/>
    </cofactor>
</comment>
<evidence type="ECO:0000256" key="6">
    <source>
        <dbReference type="ARBA" id="ARBA00023014"/>
    </source>
</evidence>
<dbReference type="Gene3D" id="3.90.380.10">
    <property type="entry name" value="Naphthalene 1,2-dioxygenase Alpha Subunit, Chain A, domain 1"/>
    <property type="match status" value="1"/>
</dbReference>
<dbReference type="PRINTS" id="PR00090">
    <property type="entry name" value="RNGDIOXGNASE"/>
</dbReference>
<dbReference type="AlphaFoldDB" id="A0A9E8NHC0"/>
<evidence type="ECO:0000313" key="8">
    <source>
        <dbReference type="EMBL" id="WAC15022.1"/>
    </source>
</evidence>
<dbReference type="InterPro" id="IPR015879">
    <property type="entry name" value="Ring_hydroxy_dOase_asu_C_dom"/>
</dbReference>
<dbReference type="InterPro" id="IPR001663">
    <property type="entry name" value="Rng_hydr_dOase-A"/>
</dbReference>
<name>A0A9E8NHC0_9BACT</name>
<dbReference type="InterPro" id="IPR017941">
    <property type="entry name" value="Rieske_2Fe-2S"/>
</dbReference>
<evidence type="ECO:0000256" key="3">
    <source>
        <dbReference type="ARBA" id="ARBA00022723"/>
    </source>
</evidence>
<dbReference type="InterPro" id="IPR036922">
    <property type="entry name" value="Rieske_2Fe-2S_sf"/>
</dbReference>
<dbReference type="RefSeq" id="WP_244820389.1">
    <property type="nucleotide sequence ID" value="NZ_CP112998.1"/>
</dbReference>
<dbReference type="GO" id="GO:0051213">
    <property type="term" value="F:dioxygenase activity"/>
    <property type="evidence" value="ECO:0007669"/>
    <property type="project" value="UniProtKB-KW"/>
</dbReference>
<feature type="domain" description="Rieske" evidence="7">
    <location>
        <begin position="41"/>
        <end position="145"/>
    </location>
</feature>
<organism evidence="8 9">
    <name type="scientific">Dyadobacter pollutisoli</name>
    <dbReference type="NCBI Taxonomy" id="2910158"/>
    <lineage>
        <taxon>Bacteria</taxon>
        <taxon>Pseudomonadati</taxon>
        <taxon>Bacteroidota</taxon>
        <taxon>Cytophagia</taxon>
        <taxon>Cytophagales</taxon>
        <taxon>Spirosomataceae</taxon>
        <taxon>Dyadobacter</taxon>
    </lineage>
</organism>
<evidence type="ECO:0000313" key="9">
    <source>
        <dbReference type="Proteomes" id="UP001164653"/>
    </source>
</evidence>
<gene>
    <name evidence="8" type="ORF">ON006_13855</name>
</gene>
<dbReference type="Pfam" id="PF00355">
    <property type="entry name" value="Rieske"/>
    <property type="match status" value="1"/>
</dbReference>
<dbReference type="GO" id="GO:0051537">
    <property type="term" value="F:2 iron, 2 sulfur cluster binding"/>
    <property type="evidence" value="ECO:0007669"/>
    <property type="project" value="UniProtKB-KW"/>
</dbReference>
<keyword evidence="6" id="KW-0411">Iron-sulfur</keyword>
<keyword evidence="3" id="KW-0479">Metal-binding</keyword>
<keyword evidence="8" id="KW-0223">Dioxygenase</keyword>
<dbReference type="SUPFAM" id="SSF55961">
    <property type="entry name" value="Bet v1-like"/>
    <property type="match status" value="1"/>
</dbReference>
<dbReference type="KEGG" id="dpf:ON006_13855"/>
<keyword evidence="5" id="KW-0408">Iron</keyword>
<reference evidence="8" key="1">
    <citation type="submission" date="2022-11" db="EMBL/GenBank/DDBJ databases">
        <title>Dyadobacter pollutisoli sp. nov., isolated from plastic dumped soil.</title>
        <authorList>
            <person name="Kim J.M."/>
            <person name="Kim K.R."/>
            <person name="Lee J.K."/>
            <person name="Hao L."/>
            <person name="Jeon C.O."/>
        </authorList>
    </citation>
    <scope>NUCLEOTIDE SEQUENCE</scope>
    <source>
        <strain evidence="8">U1</strain>
    </source>
</reference>
<dbReference type="PANTHER" id="PTHR43756">
    <property type="entry name" value="CHOLINE MONOOXYGENASE, CHLOROPLASTIC"/>
    <property type="match status" value="1"/>
</dbReference>
<keyword evidence="9" id="KW-1185">Reference proteome</keyword>
<evidence type="ECO:0000256" key="5">
    <source>
        <dbReference type="ARBA" id="ARBA00023004"/>
    </source>
</evidence>
<accession>A0A9E8NHC0</accession>
<dbReference type="PANTHER" id="PTHR43756:SF5">
    <property type="entry name" value="CHOLINE MONOOXYGENASE, CHLOROPLASTIC"/>
    <property type="match status" value="1"/>
</dbReference>
<sequence length="405" mass="46527">MDTRSLLENHESGYSLAQAFYTDEEVFEMDIKHIWRKYWLFAGVAADIPKPGDYFTYKVHPDSIIILRDDNHGIVAHYNTCRHRGSLICTKESGSAPKLMCPYHQWVYNKDGSLFKARHMPEDFDKSTFGLHPVHIRTVEGLIFISLAESPPDFDQVVREFGPYLRPYKLQKAKVAAKKRYVLKTNWKLITENFRECYHCGAAHPEYCKAVIGANLKESADVYQQEKQIEWSAKGLETKGIEFKDNSFHFAVRYPLRDQVESYSLDGKPVSLPMGDHQDYDAGVLGLVCYPNFWIDAVSDYVWTMRITPLSASSCTVDLSWLVDENAVEGHDYDLDRLTEFWKVTGEQDWELCENNFSGIQSSHYQPGPYAPSELDVVKFVDWYINRLKEGVGLPVTDIAAKTDL</sequence>
<dbReference type="Gene3D" id="2.102.10.10">
    <property type="entry name" value="Rieske [2Fe-2S] iron-sulphur domain"/>
    <property type="match status" value="1"/>
</dbReference>
<dbReference type="SUPFAM" id="SSF50022">
    <property type="entry name" value="ISP domain"/>
    <property type="match status" value="1"/>
</dbReference>
<proteinExistence type="predicted"/>